<dbReference type="RefSeq" id="WP_047313744.1">
    <property type="nucleotide sequence ID" value="NZ_LDPQ01000002.1"/>
</dbReference>
<gene>
    <name evidence="1" type="ORF">ABH38_06205</name>
</gene>
<dbReference type="EMBL" id="LDPR01000003">
    <property type="protein sequence ID" value="KLO38159.1"/>
    <property type="molecule type" value="Genomic_DNA"/>
</dbReference>
<accession>A0A0I9UNV8</accession>
<dbReference type="SUPFAM" id="SSF111331">
    <property type="entry name" value="NAD kinase/diacylglycerol kinase-like"/>
    <property type="match status" value="1"/>
</dbReference>
<dbReference type="OrthoDB" id="5189801at2"/>
<sequence length="229" mass="24914">MNTADSAPSVAVLLFGDDRTRQRWNALTALSTHRADGPDDIVAIDAAIGRYRRLVVVGGDGDLAAVLGRLLRADRLDIEVAYVPRHRTAATRVYRLPAGRRAARRARRGPATRVPLIRDETGSVIVGKADWLPVDDRQPLHGEAVVDDIPLFDGDVAGVRIAPTLAMPGLRARLHGPRTGLGIWRRWLTGRAVQLGSTGVAVVRDGVPAGRPARRSTLYRNVEGWLLVR</sequence>
<name>A0A0I9UNV8_9MYCO</name>
<dbReference type="AlphaFoldDB" id="A0A0I9UNV8"/>
<reference evidence="1 2" key="1">
    <citation type="submission" date="2015-05" db="EMBL/GenBank/DDBJ databases">
        <title>Genome sequence of Mycobacterium haemophilum.</title>
        <authorList>
            <person name="Greninger A.L."/>
            <person name="Cunningham G."/>
            <person name="Miller S."/>
        </authorList>
    </citation>
    <scope>NUCLEOTIDE SEQUENCE [LARGE SCALE GENOMIC DNA]</scope>
    <source>
        <strain evidence="2">UC1</strain>
    </source>
</reference>
<protein>
    <submittedName>
        <fullName evidence="1">Peptidase M50</fullName>
    </submittedName>
</protein>
<comment type="caution">
    <text evidence="1">The sequence shown here is derived from an EMBL/GenBank/DDBJ whole genome shotgun (WGS) entry which is preliminary data.</text>
</comment>
<evidence type="ECO:0000313" key="1">
    <source>
        <dbReference type="EMBL" id="KLO38159.1"/>
    </source>
</evidence>
<organism evidence="1 2">
    <name type="scientific">Mycobacterium haemophilum</name>
    <dbReference type="NCBI Taxonomy" id="29311"/>
    <lineage>
        <taxon>Bacteria</taxon>
        <taxon>Bacillati</taxon>
        <taxon>Actinomycetota</taxon>
        <taxon>Actinomycetes</taxon>
        <taxon>Mycobacteriales</taxon>
        <taxon>Mycobacteriaceae</taxon>
        <taxon>Mycobacterium</taxon>
    </lineage>
</organism>
<keyword evidence="2" id="KW-1185">Reference proteome</keyword>
<dbReference type="PATRIC" id="fig|29311.18.peg.2009"/>
<dbReference type="Proteomes" id="UP000036334">
    <property type="component" value="Unassembled WGS sequence"/>
</dbReference>
<dbReference type="InterPro" id="IPR016064">
    <property type="entry name" value="NAD/diacylglycerol_kinase_sf"/>
</dbReference>
<proteinExistence type="predicted"/>
<dbReference type="STRING" id="1202450.B586_00415"/>
<evidence type="ECO:0000313" key="2">
    <source>
        <dbReference type="Proteomes" id="UP000036334"/>
    </source>
</evidence>